<comment type="similarity">
    <text evidence="5">Belongs to the TAF10 family.</text>
</comment>
<keyword evidence="4" id="KW-0539">Nucleus</keyword>
<dbReference type="Pfam" id="PF03540">
    <property type="entry name" value="TAF10"/>
    <property type="match status" value="1"/>
</dbReference>
<keyword evidence="8" id="KW-1185">Reference proteome</keyword>
<accession>A0A4U5LW46</accession>
<evidence type="ECO:0000256" key="1">
    <source>
        <dbReference type="ARBA" id="ARBA00004123"/>
    </source>
</evidence>
<comment type="caution">
    <text evidence="7">The sequence shown here is derived from an EMBL/GenBank/DDBJ whole genome shotgun (WGS) entry which is preliminary data.</text>
</comment>
<proteinExistence type="inferred from homology"/>
<dbReference type="GO" id="GO:0006367">
    <property type="term" value="P:transcription initiation at RNA polymerase II promoter"/>
    <property type="evidence" value="ECO:0007669"/>
    <property type="project" value="TreeGrafter"/>
</dbReference>
<dbReference type="GO" id="GO:1990841">
    <property type="term" value="F:promoter-specific chromatin binding"/>
    <property type="evidence" value="ECO:0007669"/>
    <property type="project" value="TreeGrafter"/>
</dbReference>
<organism evidence="7 8">
    <name type="scientific">Steinernema carpocapsae</name>
    <name type="common">Entomopathogenic nematode</name>
    <dbReference type="NCBI Taxonomy" id="34508"/>
    <lineage>
        <taxon>Eukaryota</taxon>
        <taxon>Metazoa</taxon>
        <taxon>Ecdysozoa</taxon>
        <taxon>Nematoda</taxon>
        <taxon>Chromadorea</taxon>
        <taxon>Rhabditida</taxon>
        <taxon>Tylenchina</taxon>
        <taxon>Panagrolaimomorpha</taxon>
        <taxon>Strongyloidoidea</taxon>
        <taxon>Steinernematidae</taxon>
        <taxon>Steinernema</taxon>
    </lineage>
</organism>
<dbReference type="OrthoDB" id="154356at2759"/>
<protein>
    <recommendedName>
        <fullName evidence="9">Transcription initiation factor TFIID subunit 10</fullName>
    </recommendedName>
</protein>
<dbReference type="InterPro" id="IPR003923">
    <property type="entry name" value="TAF10"/>
</dbReference>
<name>A0A4U5LW46_STECR</name>
<evidence type="ECO:0000256" key="4">
    <source>
        <dbReference type="ARBA" id="ARBA00023242"/>
    </source>
</evidence>
<dbReference type="EMBL" id="AZBU02000011">
    <property type="protein sequence ID" value="TKR60372.1"/>
    <property type="molecule type" value="Genomic_DNA"/>
</dbReference>
<evidence type="ECO:0000256" key="6">
    <source>
        <dbReference type="SAM" id="MobiDB-lite"/>
    </source>
</evidence>
<keyword evidence="3" id="KW-0804">Transcription</keyword>
<evidence type="ECO:0000313" key="8">
    <source>
        <dbReference type="Proteomes" id="UP000298663"/>
    </source>
</evidence>
<evidence type="ECO:0000256" key="5">
    <source>
        <dbReference type="ARBA" id="ARBA00025730"/>
    </source>
</evidence>
<sequence>MNYGDPMDFDSMDDGLQNAMNNGLMGPESSYSMSQEVDPISAASLSMPPFEDSSMDNLASGSSRPSSRFDSSTAAPASQQVHQFMDPSFPSAEPSAGPSSLYAQARPVTVQEQQVLRASGAVPTGASLRDFINGLEEYSPTLPDAVTLYYMRKSGLDIADPRVVRLFSLAAQKFLADILLDSMQQARMKGIGVTKKNTKETKYSLTSDLLSQVLEEYGIEMKKPPYFQ</sequence>
<evidence type="ECO:0008006" key="9">
    <source>
        <dbReference type="Google" id="ProtNLM"/>
    </source>
</evidence>
<reference evidence="7 8" key="2">
    <citation type="journal article" date="2019" name="G3 (Bethesda)">
        <title>Hybrid Assembly of the Genome of the Entomopathogenic Nematode Steinernema carpocapsae Identifies the X-Chromosome.</title>
        <authorList>
            <person name="Serra L."/>
            <person name="Macchietto M."/>
            <person name="Macias-Munoz A."/>
            <person name="McGill C.J."/>
            <person name="Rodriguez I.M."/>
            <person name="Rodriguez B."/>
            <person name="Murad R."/>
            <person name="Mortazavi A."/>
        </authorList>
    </citation>
    <scope>NUCLEOTIDE SEQUENCE [LARGE SCALE GENOMIC DNA]</scope>
    <source>
        <strain evidence="7 8">ALL</strain>
    </source>
</reference>
<comment type="subcellular location">
    <subcellularLocation>
        <location evidence="1">Nucleus</location>
    </subcellularLocation>
</comment>
<dbReference type="GO" id="GO:0005669">
    <property type="term" value="C:transcription factor TFIID complex"/>
    <property type="evidence" value="ECO:0007669"/>
    <property type="project" value="TreeGrafter"/>
</dbReference>
<dbReference type="PANTHER" id="PTHR21242">
    <property type="entry name" value="TRANSCRIPTION INITIATION FACTOR TFIID SUBUNIT 10"/>
    <property type="match status" value="1"/>
</dbReference>
<evidence type="ECO:0000256" key="3">
    <source>
        <dbReference type="ARBA" id="ARBA00023163"/>
    </source>
</evidence>
<dbReference type="GO" id="GO:0000124">
    <property type="term" value="C:SAGA complex"/>
    <property type="evidence" value="ECO:0007669"/>
    <property type="project" value="TreeGrafter"/>
</dbReference>
<feature type="region of interest" description="Disordered" evidence="6">
    <location>
        <begin position="1"/>
        <end position="80"/>
    </location>
</feature>
<feature type="compositionally biased region" description="Low complexity" evidence="6">
    <location>
        <begin position="60"/>
        <end position="72"/>
    </location>
</feature>
<dbReference type="GO" id="GO:0016251">
    <property type="term" value="F:RNA polymerase II general transcription initiation factor activity"/>
    <property type="evidence" value="ECO:0007669"/>
    <property type="project" value="TreeGrafter"/>
</dbReference>
<dbReference type="CDD" id="cd07982">
    <property type="entry name" value="HFD_TAF10"/>
    <property type="match status" value="1"/>
</dbReference>
<evidence type="ECO:0000313" key="7">
    <source>
        <dbReference type="EMBL" id="TKR60372.1"/>
    </source>
</evidence>
<dbReference type="PRINTS" id="PR01443">
    <property type="entry name" value="TFIID30KDSUB"/>
</dbReference>
<dbReference type="PANTHER" id="PTHR21242:SF0">
    <property type="entry name" value="TRANSCRIPTION INITIATION FACTOR TFIID SUBUNIT 10"/>
    <property type="match status" value="1"/>
</dbReference>
<dbReference type="STRING" id="34508.A0A4U5LW46"/>
<dbReference type="AlphaFoldDB" id="A0A4U5LW46"/>
<keyword evidence="2" id="KW-0805">Transcription regulation</keyword>
<dbReference type="Proteomes" id="UP000298663">
    <property type="component" value="Unassembled WGS sequence"/>
</dbReference>
<reference evidence="7 8" key="1">
    <citation type="journal article" date="2015" name="Genome Biol.">
        <title>Comparative genomics of Steinernema reveals deeply conserved gene regulatory networks.</title>
        <authorList>
            <person name="Dillman A.R."/>
            <person name="Macchietto M."/>
            <person name="Porter C.F."/>
            <person name="Rogers A."/>
            <person name="Williams B."/>
            <person name="Antoshechkin I."/>
            <person name="Lee M.M."/>
            <person name="Goodwin Z."/>
            <person name="Lu X."/>
            <person name="Lewis E.E."/>
            <person name="Goodrich-Blair H."/>
            <person name="Stock S.P."/>
            <person name="Adams B.J."/>
            <person name="Sternberg P.W."/>
            <person name="Mortazavi A."/>
        </authorList>
    </citation>
    <scope>NUCLEOTIDE SEQUENCE [LARGE SCALE GENOMIC DNA]</scope>
    <source>
        <strain evidence="7 8">ALL</strain>
    </source>
</reference>
<evidence type="ECO:0000256" key="2">
    <source>
        <dbReference type="ARBA" id="ARBA00023015"/>
    </source>
</evidence>
<gene>
    <name evidence="7" type="ORF">L596_027627</name>
</gene>